<dbReference type="AlphaFoldDB" id="A0A259TWR9"/>
<comment type="caution">
    <text evidence="9">The sequence shown here is derived from an EMBL/GenBank/DDBJ whole genome shotgun (WGS) entry which is preliminary data.</text>
</comment>
<dbReference type="GO" id="GO:0005524">
    <property type="term" value="F:ATP binding"/>
    <property type="evidence" value="ECO:0007669"/>
    <property type="project" value="UniProtKB-UniRule"/>
</dbReference>
<feature type="region of interest" description="Disordered" evidence="7">
    <location>
        <begin position="308"/>
        <end position="345"/>
    </location>
</feature>
<dbReference type="Pfam" id="PF00069">
    <property type="entry name" value="Pkinase"/>
    <property type="match status" value="1"/>
</dbReference>
<accession>A0A259TWR9</accession>
<sequence length="817" mass="86927">MTLTPPTWAELDAALKAALELGAEDRAAYLAALPPALCKQLGPLLDAALADHPILDNPGALVELLAPEDASASVHEGARVGPYRISALVGEGGMGRVYRAHRADGAFEQTVALKVVRTTLALAGSDVAARLRRERVLLAALDHPGIARLIDGGETEDGVPYLVTEFVDGAPITAWAHARGLDVQARVRLIAAVARAVDHAHRRFVVHRDLKPSNVLVTERDGPDGSPEARPVVLDFGIAKLLEEGANAASGGDTYPLTRTGLRVLTPAYAAPELYDASAAVTTSADVYGLGALLYEILTGARPHEDTLASGAPTVEPVRPSRLVPASHPRRASGDGSAPSETSPQALNARTLRGDLDTICLKALHLNPARRYSTAADLADDLDRYLTGRPVKARPDSVAYVFGRFAKRHRAAVGASAVALLALVLGLAFSLVSLANEREAVAVAETARSEAERSAQRATEAANLLAGMFQTASPDYAEGREFTTREALAEGVARVGRVEAPALRAYLNRVLAETYIQIGEPQTADSLLTVSLGLLGSDATGEEASGVRRRLASTRDAMADFESVLSLGQRLYRDHRGEDSEYEFIGLHWISRAYSDLGEHEKAIATAERTLTMLRPGASGARQERAWSRLGEALFLAGRVEESIEPLETSLGVAVAEAGRRNSRATRALMALGRARGHLGQITEAEVLLQEAIAFDTERYGADHVIYPIAYLGEARLYAGQYRRAASTFASAVAVAERRMPADHPDLGEWYALKAEAGLGFGAFAQAERDARAALAIAEAHGDTAAADRARRHLAAATGGRPPEAARRAQQILPARR</sequence>
<dbReference type="Gene3D" id="1.10.510.10">
    <property type="entry name" value="Transferase(Phosphotransferase) domain 1"/>
    <property type="match status" value="1"/>
</dbReference>
<evidence type="ECO:0000256" key="6">
    <source>
        <dbReference type="SAM" id="Coils"/>
    </source>
</evidence>
<keyword evidence="10" id="KW-1185">Reference proteome</keyword>
<evidence type="ECO:0000256" key="3">
    <source>
        <dbReference type="ARBA" id="ARBA00022777"/>
    </source>
</evidence>
<keyword evidence="1" id="KW-0808">Transferase</keyword>
<dbReference type="InterPro" id="IPR017441">
    <property type="entry name" value="Protein_kinase_ATP_BS"/>
</dbReference>
<dbReference type="Proteomes" id="UP000216446">
    <property type="component" value="Unassembled WGS sequence"/>
</dbReference>
<dbReference type="SMART" id="SM00220">
    <property type="entry name" value="S_TKc"/>
    <property type="match status" value="1"/>
</dbReference>
<gene>
    <name evidence="9" type="ORF">BSZ36_03150</name>
</gene>
<dbReference type="EMBL" id="MQWB01000001">
    <property type="protein sequence ID" value="OZC02067.1"/>
    <property type="molecule type" value="Genomic_DNA"/>
</dbReference>
<dbReference type="CDD" id="cd14014">
    <property type="entry name" value="STKc_PknB_like"/>
    <property type="match status" value="1"/>
</dbReference>
<dbReference type="Gene3D" id="3.30.200.20">
    <property type="entry name" value="Phosphorylase Kinase, domain 1"/>
    <property type="match status" value="1"/>
</dbReference>
<evidence type="ECO:0000256" key="2">
    <source>
        <dbReference type="ARBA" id="ARBA00022741"/>
    </source>
</evidence>
<keyword evidence="4 5" id="KW-0067">ATP-binding</keyword>
<dbReference type="RefSeq" id="WP_094545921.1">
    <property type="nucleotide sequence ID" value="NZ_MQWB01000001.1"/>
</dbReference>
<dbReference type="InterPro" id="IPR011990">
    <property type="entry name" value="TPR-like_helical_dom_sf"/>
</dbReference>
<organism evidence="9 10">
    <name type="scientific">Rubricoccus marinus</name>
    <dbReference type="NCBI Taxonomy" id="716817"/>
    <lineage>
        <taxon>Bacteria</taxon>
        <taxon>Pseudomonadati</taxon>
        <taxon>Rhodothermota</taxon>
        <taxon>Rhodothermia</taxon>
        <taxon>Rhodothermales</taxon>
        <taxon>Rubricoccaceae</taxon>
        <taxon>Rubricoccus</taxon>
    </lineage>
</organism>
<dbReference type="InterPro" id="IPR008271">
    <property type="entry name" value="Ser/Thr_kinase_AS"/>
</dbReference>
<name>A0A259TWR9_9BACT</name>
<dbReference type="Gene3D" id="1.25.40.10">
    <property type="entry name" value="Tetratricopeptide repeat domain"/>
    <property type="match status" value="2"/>
</dbReference>
<evidence type="ECO:0000256" key="7">
    <source>
        <dbReference type="SAM" id="MobiDB-lite"/>
    </source>
</evidence>
<feature type="binding site" evidence="5">
    <location>
        <position position="114"/>
    </location>
    <ligand>
        <name>ATP</name>
        <dbReference type="ChEBI" id="CHEBI:30616"/>
    </ligand>
</feature>
<dbReference type="InParanoid" id="A0A259TWR9"/>
<dbReference type="PROSITE" id="PS50011">
    <property type="entry name" value="PROTEIN_KINASE_DOM"/>
    <property type="match status" value="1"/>
</dbReference>
<dbReference type="PROSITE" id="PS00107">
    <property type="entry name" value="PROTEIN_KINASE_ATP"/>
    <property type="match status" value="1"/>
</dbReference>
<evidence type="ECO:0000313" key="9">
    <source>
        <dbReference type="EMBL" id="OZC02067.1"/>
    </source>
</evidence>
<evidence type="ECO:0000259" key="8">
    <source>
        <dbReference type="PROSITE" id="PS50011"/>
    </source>
</evidence>
<dbReference type="SUPFAM" id="SSF48452">
    <property type="entry name" value="TPR-like"/>
    <property type="match status" value="1"/>
</dbReference>
<dbReference type="OrthoDB" id="9813021at2"/>
<feature type="domain" description="Protein kinase" evidence="8">
    <location>
        <begin position="83"/>
        <end position="386"/>
    </location>
</feature>
<feature type="coiled-coil region" evidence="6">
    <location>
        <begin position="434"/>
        <end position="461"/>
    </location>
</feature>
<feature type="region of interest" description="Disordered" evidence="7">
    <location>
        <begin position="795"/>
        <end position="817"/>
    </location>
</feature>
<evidence type="ECO:0000313" key="10">
    <source>
        <dbReference type="Proteomes" id="UP000216446"/>
    </source>
</evidence>
<evidence type="ECO:0000256" key="5">
    <source>
        <dbReference type="PROSITE-ProRule" id="PRU10141"/>
    </source>
</evidence>
<dbReference type="InterPro" id="IPR000719">
    <property type="entry name" value="Prot_kinase_dom"/>
</dbReference>
<evidence type="ECO:0000256" key="4">
    <source>
        <dbReference type="ARBA" id="ARBA00022840"/>
    </source>
</evidence>
<proteinExistence type="predicted"/>
<dbReference type="PANTHER" id="PTHR43289">
    <property type="entry name" value="MITOGEN-ACTIVATED PROTEIN KINASE KINASE KINASE 20-RELATED"/>
    <property type="match status" value="1"/>
</dbReference>
<keyword evidence="3" id="KW-0418">Kinase</keyword>
<keyword evidence="6" id="KW-0175">Coiled coil</keyword>
<reference evidence="9 10" key="1">
    <citation type="submission" date="2016-11" db="EMBL/GenBank/DDBJ databases">
        <title>Study of marine rhodopsin-containing bacteria.</title>
        <authorList>
            <person name="Yoshizawa S."/>
            <person name="Kumagai Y."/>
            <person name="Kogure K."/>
        </authorList>
    </citation>
    <scope>NUCLEOTIDE SEQUENCE [LARGE SCALE GENOMIC DNA]</scope>
    <source>
        <strain evidence="9 10">SG-29</strain>
    </source>
</reference>
<dbReference type="SUPFAM" id="SSF56112">
    <property type="entry name" value="Protein kinase-like (PK-like)"/>
    <property type="match status" value="1"/>
</dbReference>
<dbReference type="InterPro" id="IPR011009">
    <property type="entry name" value="Kinase-like_dom_sf"/>
</dbReference>
<dbReference type="PROSITE" id="PS00108">
    <property type="entry name" value="PROTEIN_KINASE_ST"/>
    <property type="match status" value="1"/>
</dbReference>
<dbReference type="GO" id="GO:0004674">
    <property type="term" value="F:protein serine/threonine kinase activity"/>
    <property type="evidence" value="ECO:0007669"/>
    <property type="project" value="TreeGrafter"/>
</dbReference>
<dbReference type="PANTHER" id="PTHR43289:SF34">
    <property type="entry name" value="SERINE_THREONINE-PROTEIN KINASE YBDM-RELATED"/>
    <property type="match status" value="1"/>
</dbReference>
<keyword evidence="2 5" id="KW-0547">Nucleotide-binding</keyword>
<evidence type="ECO:0000256" key="1">
    <source>
        <dbReference type="ARBA" id="ARBA00022679"/>
    </source>
</evidence>
<protein>
    <recommendedName>
        <fullName evidence="8">Protein kinase domain-containing protein</fullName>
    </recommendedName>
</protein>